<organism evidence="1 2">
    <name type="scientific">Kroppenstedtia guangzhouensis</name>
    <dbReference type="NCBI Taxonomy" id="1274356"/>
    <lineage>
        <taxon>Bacteria</taxon>
        <taxon>Bacillati</taxon>
        <taxon>Bacillota</taxon>
        <taxon>Bacilli</taxon>
        <taxon>Bacillales</taxon>
        <taxon>Thermoactinomycetaceae</taxon>
        <taxon>Kroppenstedtia</taxon>
    </lineage>
</organism>
<dbReference type="EMBL" id="BMEX01000003">
    <property type="protein sequence ID" value="GGA39561.1"/>
    <property type="molecule type" value="Genomic_DNA"/>
</dbReference>
<evidence type="ECO:0000313" key="2">
    <source>
        <dbReference type="Proteomes" id="UP000617979"/>
    </source>
</evidence>
<gene>
    <name evidence="1" type="ORF">GCM10007416_10680</name>
</gene>
<sequence>MWMETVCCGGMPFFTWHLLAIFNNVGVAVKKEGGVMDNSGMKRGKLLHNIKSQLETKEPVFDAVFSISGP</sequence>
<protein>
    <submittedName>
        <fullName evidence="1">Uncharacterized protein</fullName>
    </submittedName>
</protein>
<dbReference type="Proteomes" id="UP000617979">
    <property type="component" value="Unassembled WGS sequence"/>
</dbReference>
<comment type="caution">
    <text evidence="1">The sequence shown here is derived from an EMBL/GenBank/DDBJ whole genome shotgun (WGS) entry which is preliminary data.</text>
</comment>
<accession>A0ABQ1G9W6</accession>
<evidence type="ECO:0000313" key="1">
    <source>
        <dbReference type="EMBL" id="GGA39561.1"/>
    </source>
</evidence>
<keyword evidence="2" id="KW-1185">Reference proteome</keyword>
<name>A0ABQ1G9W6_9BACL</name>
<reference evidence="2" key="1">
    <citation type="journal article" date="2019" name="Int. J. Syst. Evol. Microbiol.">
        <title>The Global Catalogue of Microorganisms (GCM) 10K type strain sequencing project: providing services to taxonomists for standard genome sequencing and annotation.</title>
        <authorList>
            <consortium name="The Broad Institute Genomics Platform"/>
            <consortium name="The Broad Institute Genome Sequencing Center for Infectious Disease"/>
            <person name="Wu L."/>
            <person name="Ma J."/>
        </authorList>
    </citation>
    <scope>NUCLEOTIDE SEQUENCE [LARGE SCALE GENOMIC DNA]</scope>
    <source>
        <strain evidence="2">CGMCC 1.12404</strain>
    </source>
</reference>
<proteinExistence type="predicted"/>